<dbReference type="Proteomes" id="UP000078200">
    <property type="component" value="Unassembled WGS sequence"/>
</dbReference>
<name>A0A1A9V4X7_GLOAU</name>
<dbReference type="EnsemblMetazoa" id="GAUT026068-RA">
    <property type="protein sequence ID" value="GAUT026068-PA"/>
    <property type="gene ID" value="GAUT026068"/>
</dbReference>
<keyword evidence="2" id="KW-1185">Reference proteome</keyword>
<reference evidence="1" key="1">
    <citation type="submission" date="2020-05" db="UniProtKB">
        <authorList>
            <consortium name="EnsemblMetazoa"/>
        </authorList>
    </citation>
    <scope>IDENTIFICATION</scope>
    <source>
        <strain evidence="1">TTRI</strain>
    </source>
</reference>
<protein>
    <submittedName>
        <fullName evidence="1">Uncharacterized protein</fullName>
    </submittedName>
</protein>
<dbReference type="VEuPathDB" id="VectorBase:GAUT026068"/>
<sequence>MDSYIRHQVINILHACILMKINASPTAIATTKARICTSWHTKYSDQVHATLALGNLMKALKNYNAQGVRGDMIVRANTFYGMSFEFGQLLQLKGFVTFFDINVYTFSGRWHRERIIGLH</sequence>
<evidence type="ECO:0000313" key="1">
    <source>
        <dbReference type="EnsemblMetazoa" id="GAUT026068-PA"/>
    </source>
</evidence>
<accession>A0A1A9V4X7</accession>
<organism evidence="1 2">
    <name type="scientific">Glossina austeni</name>
    <name type="common">Savannah tsetse fly</name>
    <dbReference type="NCBI Taxonomy" id="7395"/>
    <lineage>
        <taxon>Eukaryota</taxon>
        <taxon>Metazoa</taxon>
        <taxon>Ecdysozoa</taxon>
        <taxon>Arthropoda</taxon>
        <taxon>Hexapoda</taxon>
        <taxon>Insecta</taxon>
        <taxon>Pterygota</taxon>
        <taxon>Neoptera</taxon>
        <taxon>Endopterygota</taxon>
        <taxon>Diptera</taxon>
        <taxon>Brachycera</taxon>
        <taxon>Muscomorpha</taxon>
        <taxon>Hippoboscoidea</taxon>
        <taxon>Glossinidae</taxon>
        <taxon>Glossina</taxon>
    </lineage>
</organism>
<dbReference type="AlphaFoldDB" id="A0A1A9V4X7"/>
<proteinExistence type="predicted"/>
<evidence type="ECO:0000313" key="2">
    <source>
        <dbReference type="Proteomes" id="UP000078200"/>
    </source>
</evidence>